<accession>A0A9N8ZRN7</accession>
<dbReference type="AlphaFoldDB" id="A0A9N8ZRN7"/>
<dbReference type="OrthoDB" id="360653at2759"/>
<name>A0A9N8ZRN7_9GLOM</name>
<dbReference type="PANTHER" id="PTHR17695">
    <property type="entry name" value="SMALL SUBUNIT PROCESSOME COMPONENT 20 HOMOLOG"/>
    <property type="match status" value="1"/>
</dbReference>
<comment type="caution">
    <text evidence="2">The sequence shown here is derived from an EMBL/GenBank/DDBJ whole genome shotgun (WGS) entry which is preliminary data.</text>
</comment>
<evidence type="ECO:0000313" key="2">
    <source>
        <dbReference type="EMBL" id="CAG8504840.1"/>
    </source>
</evidence>
<evidence type="ECO:0000259" key="1">
    <source>
        <dbReference type="Pfam" id="PF07539"/>
    </source>
</evidence>
<sequence length="1082" mass="124602">MKGNNILPKELNTGGGKNRYKYKPFNALVESLKIDVSYRSDKNQEEPEGFGSFFHDSLESWKEFNLSTHFAIFVREVSQYCQSLPQILYHKEDIVRILEDHLKVKNSLALEPLLDLVTKLARDLEIEFYPYFERIISVIIPLAKRQDVKTLECTFNCIAYLFKYLFNQIIADLNRTYGLIAPLLGEDSQKPYIRRFAAEAFAFLLRNTRGEKLTDIINHIFDLFNEYPTDAYRDGLNMLFYEAAQDTDNNLHDGALNLMRELLNKSYRDSLTCSNIESIYSYRITTSTTIALVHHVKSENFSLLWNFYLDELENLQNILLDKTDFANISQESLTKIGIMLSLVYICLTVRKGSRIKGNFKRIFNIMRNITQYALIKTLSYGYLFFQRQYFKTCVSLITLTGMNGFLAGGKYILDKIFDHDDTDCVLAFAHNVANLRWEHYEKIMLPYIVKYSSTHWEENPKKITLFLANLLSTKNLSIPPGTISSFITKSGLIKFPNAKSKYQNITDGLLRILNQNCDWASEINILNQVDLEAADMQPPHLTLVSAALTVISRVFIPFSEVFNSLSTCIKSLAEFLKSANSTTLLAFSNGPFTHSSPHVLMQNLLGQAIDSLASICQLNSETDDMEKLVKLWDLIIDEILLAYGTNHVVLRGVAGYLDLLRSSKKNDYLFNTKNFEKIYPHLKCNLSSFIHQRRLHSLKILSIFDQFPLITSESSQIDQEFCDIFSIGLQFEEIETAMNTSRNKTILLRKLSSLISTKRVPEFYSEVAPLHCFGVLTINFSDLWSDAIQVLVKFAELNPKKFWILIYNEFTRFNDGTKLEQTGLSETAIQFYFKEDQLFSKSVFRTGGISFECPNLLKYNKANEESQNLIFDKFVNGCIRHYISCCFPDNNRFDPLNYYGLLIKTLIEVPHIAERHSQQLVPLFLQFTNSKYNPVNDDNMMDIDSSGRNDNVQVMDVDDEAKDHVSTPAQSSKGSKPNMVLFLKLFAKFKNPRALHKSAELKDIYLRFLTKGDIKMQTLALNCLLTWKHKGIIAYEENLKNFVDESKFRDELSTFSLSRENGSIGFEHRDEVMPIIIRILYG</sequence>
<dbReference type="Gene3D" id="1.25.10.10">
    <property type="entry name" value="Leucine-rich Repeat Variant"/>
    <property type="match status" value="1"/>
</dbReference>
<dbReference type="EMBL" id="CAJVPV010001683">
    <property type="protein sequence ID" value="CAG8504840.1"/>
    <property type="molecule type" value="Genomic_DNA"/>
</dbReference>
<dbReference type="GO" id="GO:0032040">
    <property type="term" value="C:small-subunit processome"/>
    <property type="evidence" value="ECO:0007669"/>
    <property type="project" value="TreeGrafter"/>
</dbReference>
<gene>
    <name evidence="2" type="ORF">AMORRO_LOCUS3434</name>
</gene>
<protein>
    <submittedName>
        <fullName evidence="2">2348_t:CDS:1</fullName>
    </submittedName>
</protein>
<keyword evidence="3" id="KW-1185">Reference proteome</keyword>
<feature type="non-terminal residue" evidence="2">
    <location>
        <position position="1082"/>
    </location>
</feature>
<dbReference type="SUPFAM" id="SSF48371">
    <property type="entry name" value="ARM repeat"/>
    <property type="match status" value="2"/>
</dbReference>
<dbReference type="GO" id="GO:0030686">
    <property type="term" value="C:90S preribosome"/>
    <property type="evidence" value="ECO:0007669"/>
    <property type="project" value="TreeGrafter"/>
</dbReference>
<dbReference type="InterPro" id="IPR016024">
    <property type="entry name" value="ARM-type_fold"/>
</dbReference>
<dbReference type="InterPro" id="IPR011430">
    <property type="entry name" value="UTP20_N"/>
</dbReference>
<dbReference type="PANTHER" id="PTHR17695:SF11">
    <property type="entry name" value="SMALL SUBUNIT PROCESSOME COMPONENT 20 HOMOLOG"/>
    <property type="match status" value="1"/>
</dbReference>
<dbReference type="InterPro" id="IPR011989">
    <property type="entry name" value="ARM-like"/>
</dbReference>
<organism evidence="2 3">
    <name type="scientific">Acaulospora morrowiae</name>
    <dbReference type="NCBI Taxonomy" id="94023"/>
    <lineage>
        <taxon>Eukaryota</taxon>
        <taxon>Fungi</taxon>
        <taxon>Fungi incertae sedis</taxon>
        <taxon>Mucoromycota</taxon>
        <taxon>Glomeromycotina</taxon>
        <taxon>Glomeromycetes</taxon>
        <taxon>Diversisporales</taxon>
        <taxon>Acaulosporaceae</taxon>
        <taxon>Acaulospora</taxon>
    </lineage>
</organism>
<dbReference type="Pfam" id="PF07539">
    <property type="entry name" value="UTP20_N"/>
    <property type="match status" value="1"/>
</dbReference>
<evidence type="ECO:0000313" key="3">
    <source>
        <dbReference type="Proteomes" id="UP000789342"/>
    </source>
</evidence>
<dbReference type="Proteomes" id="UP000789342">
    <property type="component" value="Unassembled WGS sequence"/>
</dbReference>
<proteinExistence type="predicted"/>
<dbReference type="InterPro" id="IPR052575">
    <property type="entry name" value="SSU_processome_comp_20"/>
</dbReference>
<feature type="domain" description="U3 small nucleolar RNA-associated protein 20 N-terminal" evidence="1">
    <location>
        <begin position="976"/>
        <end position="1082"/>
    </location>
</feature>
<reference evidence="2" key="1">
    <citation type="submission" date="2021-06" db="EMBL/GenBank/DDBJ databases">
        <authorList>
            <person name="Kallberg Y."/>
            <person name="Tangrot J."/>
            <person name="Rosling A."/>
        </authorList>
    </citation>
    <scope>NUCLEOTIDE SEQUENCE</scope>
    <source>
        <strain evidence="2">CL551</strain>
    </source>
</reference>